<reference evidence="2 3" key="1">
    <citation type="journal article" date="2010" name="Stand. Genomic Sci.">
        <title>Complete genome sequence of Thermosphaera aggregans type strain (M11TL).</title>
        <authorList>
            <person name="Spring S."/>
            <person name="Rachel R."/>
            <person name="Lapidus A."/>
            <person name="Davenport K."/>
            <person name="Tice H."/>
            <person name="Copeland A."/>
            <person name="Cheng J.F."/>
            <person name="Lucas S."/>
            <person name="Chen F."/>
            <person name="Nolan M."/>
            <person name="Bruce D."/>
            <person name="Goodwin L."/>
            <person name="Pitluck S."/>
            <person name="Ivanova N."/>
            <person name="Mavromatis K."/>
            <person name="Ovchinnikova G."/>
            <person name="Pati A."/>
            <person name="Chen A."/>
            <person name="Palaniappan K."/>
            <person name="Land M."/>
            <person name="Hauser L."/>
            <person name="Chang Y.J."/>
            <person name="Jeffries C.C."/>
            <person name="Brettin T."/>
            <person name="Detter J.C."/>
            <person name="Tapia R."/>
            <person name="Han C."/>
            <person name="Heimerl T."/>
            <person name="Weikl F."/>
            <person name="Brambilla E."/>
            <person name="Goker M."/>
            <person name="Bristow J."/>
            <person name="Eisen J.A."/>
            <person name="Markowitz V."/>
            <person name="Hugenholtz P."/>
            <person name="Kyrpides N.C."/>
            <person name="Klenk H.P."/>
        </authorList>
    </citation>
    <scope>NUCLEOTIDE SEQUENCE [LARGE SCALE GENOMIC DNA]</scope>
    <source>
        <strain evidence="3">DSM 11486 / M11TL</strain>
    </source>
</reference>
<keyword evidence="1" id="KW-0812">Transmembrane</keyword>
<dbReference type="Proteomes" id="UP000002376">
    <property type="component" value="Chromosome"/>
</dbReference>
<dbReference type="RefSeq" id="WP_013129237.1">
    <property type="nucleotide sequence ID" value="NC_014160.1"/>
</dbReference>
<dbReference type="OrthoDB" id="19375at2157"/>
<dbReference type="HOGENOM" id="CLU_749258_0_0_2"/>
<proteinExistence type="predicted"/>
<evidence type="ECO:0000256" key="1">
    <source>
        <dbReference type="SAM" id="Phobius"/>
    </source>
</evidence>
<evidence type="ECO:0000313" key="3">
    <source>
        <dbReference type="Proteomes" id="UP000002376"/>
    </source>
</evidence>
<dbReference type="EMBL" id="CP001939">
    <property type="protein sequence ID" value="ADG90644.1"/>
    <property type="molecule type" value="Genomic_DNA"/>
</dbReference>
<name>D5U0J4_THEAM</name>
<dbReference type="eggNOG" id="arCOG08837">
    <property type="taxonomic scope" value="Archaea"/>
</dbReference>
<reference evidence="3" key="2">
    <citation type="journal article" date="2010" name="Stand. Genomic Sci.">
        <title>Complete genome sequence of Thermosphaera aggregans type strain (M11TLT).</title>
        <authorList>
            <person name="Spring S."/>
            <person name="Rachel R."/>
            <person name="Lapidus A."/>
            <person name="Davenport K."/>
            <person name="Tice H."/>
            <person name="Copeland A."/>
            <person name="Cheng J.-F."/>
            <person name="Lucas S."/>
            <person name="Chen F."/>
            <person name="Nolan M."/>
            <person name="Bruce D."/>
            <person name="Goodwin L."/>
            <person name="Pitluck S."/>
            <person name="Ivanova N."/>
            <person name="Mavromatis K."/>
            <person name="Ovchinnikova G."/>
            <person name="Pati A."/>
            <person name="Chen A."/>
            <person name="Palaniappan K."/>
            <person name="Land M."/>
            <person name="Hauser L."/>
            <person name="Chang Y.-J."/>
            <person name="Jeffries C.C."/>
            <person name="Brettin T."/>
            <person name="Detter J.C."/>
            <person name="Tapia R."/>
            <person name="Han C."/>
            <person name="Heimerl T."/>
            <person name="Weikl F."/>
            <person name="Brambilla E."/>
            <person name="Goker M."/>
            <person name="Bristow J."/>
            <person name="Eisen J.A."/>
            <person name="Markowitz V."/>
            <person name="Hugenholtz P."/>
            <person name="Kyrpides N.C."/>
            <person name="Klenk H.-P."/>
        </authorList>
    </citation>
    <scope>NUCLEOTIDE SEQUENCE [LARGE SCALE GENOMIC DNA]</scope>
    <source>
        <strain evidence="3">DSM 11486 / M11TL</strain>
    </source>
</reference>
<evidence type="ECO:0000313" key="2">
    <source>
        <dbReference type="EMBL" id="ADG90644.1"/>
    </source>
</evidence>
<sequence>MKEIVEYLLAILIILSFIPLYNMLSTTYYVPRIGMGAESISYSFEEALKYVLLYGFSVGNYTQGITEVSSALNSTLTSYLSPFMQAGYGVYARVYTPIQYINVTPYSSVSIFSIYNLTTIALLVDKNGRNALVANPVYDGITSEGLYKFKLMLFNLTVKDPGVVIVVQEHRNSRFIATWIAPGMISGQPLNIDGLTVVTPTVNLSPVAMPGFSETIYNASIFYYTPPSFGQYTSSTYNITEWIAEWIVFGSGGTVLRRPYNITTIAYYAFKRGWNETHTAYKLLNIRTDVKREYVIGQGDFIRGSYIYSSSLTSPLYNLILVSIYDNKTSLFIPVYPNEWVFGDAPPLSATTRYSTIRIGMFDYLIEIRVWKR</sequence>
<accession>D5U0J4</accession>
<reference key="3">
    <citation type="submission" date="2010-02" db="EMBL/GenBank/DDBJ databases">
        <title>Complete genome sequence of Thermosphaera aggregans type strain (M11TL).</title>
        <authorList>
            <consortium name="US DOE Joint Genome Institute (JGI-PGF)"/>
            <person name="Spring S."/>
            <person name="Lapidus A."/>
            <person name="Munk C."/>
            <person name="Schroeder M."/>
            <person name="Glavina Del Rio T."/>
            <person name="Tice H."/>
            <person name="Copeland A."/>
            <person name="Cheng J.-F."/>
            <person name="Lucas S."/>
            <person name="Chen F."/>
            <person name="Nolan M."/>
            <person name="Bruce D."/>
            <person name="Goodwin L."/>
            <person name="Pitluck S."/>
            <person name="Ivanova N."/>
            <person name="Mavromatis K."/>
            <person name="Ovchinnikova G."/>
            <person name="Pati A."/>
            <person name="Chen A."/>
            <person name="Palaniappan K."/>
            <person name="Land M."/>
            <person name="Hauser L."/>
            <person name="Chang Y.-J."/>
            <person name="Jeffries C.C."/>
            <person name="Brettin T."/>
            <person name="Detter J.C."/>
            <person name="Tapia R."/>
            <person name="Han C."/>
            <person name="Chain P."/>
            <person name="Heimerl T."/>
            <person name="Weik F."/>
            <person name="Goker M."/>
            <person name="Rachel R."/>
            <person name="Bristow J."/>
            <person name="Eisen J.A."/>
            <person name="Markowitz V."/>
            <person name="Hugenholtz P."/>
            <person name="Kyrpides N.C."/>
            <person name="Klenk H.-P."/>
        </authorList>
    </citation>
    <scope>NUCLEOTIDE SEQUENCE</scope>
    <source>
        <strain>DSM 11486</strain>
    </source>
</reference>
<dbReference type="KEGG" id="tag:Tagg_0369"/>
<dbReference type="AlphaFoldDB" id="D5U0J4"/>
<dbReference type="STRING" id="633148.Tagg_0369"/>
<keyword evidence="1" id="KW-1133">Transmembrane helix</keyword>
<keyword evidence="1" id="KW-0472">Membrane</keyword>
<organism evidence="2 3">
    <name type="scientific">Thermosphaera aggregans (strain DSM 11486 / M11TL)</name>
    <dbReference type="NCBI Taxonomy" id="633148"/>
    <lineage>
        <taxon>Archaea</taxon>
        <taxon>Thermoproteota</taxon>
        <taxon>Thermoprotei</taxon>
        <taxon>Desulfurococcales</taxon>
        <taxon>Desulfurococcaceae</taxon>
        <taxon>Thermosphaera</taxon>
    </lineage>
</organism>
<dbReference type="GeneID" id="9165382"/>
<keyword evidence="3" id="KW-1185">Reference proteome</keyword>
<protein>
    <submittedName>
        <fullName evidence="2">Uncharacterized protein</fullName>
    </submittedName>
</protein>
<feature type="transmembrane region" description="Helical" evidence="1">
    <location>
        <begin position="7"/>
        <end position="24"/>
    </location>
</feature>
<gene>
    <name evidence="2" type="ordered locus">Tagg_0369</name>
</gene>